<protein>
    <recommendedName>
        <fullName evidence="2">KIB1-4 beta-propeller domain-containing protein</fullName>
    </recommendedName>
</protein>
<evidence type="ECO:0000313" key="3">
    <source>
        <dbReference type="EMBL" id="KAJ1255366.1"/>
    </source>
</evidence>
<proteinExistence type="predicted"/>
<dbReference type="AlphaFoldDB" id="A0A9W7XAH3"/>
<dbReference type="Proteomes" id="UP001164776">
    <property type="component" value="Unassembled WGS sequence"/>
</dbReference>
<evidence type="ECO:0000259" key="2">
    <source>
        <dbReference type="Pfam" id="PF03478"/>
    </source>
</evidence>
<organism evidence="3 4">
    <name type="scientific">Paspalum vaginatum</name>
    <name type="common">seashore paspalum</name>
    <dbReference type="NCBI Taxonomy" id="158149"/>
    <lineage>
        <taxon>Eukaryota</taxon>
        <taxon>Viridiplantae</taxon>
        <taxon>Streptophyta</taxon>
        <taxon>Embryophyta</taxon>
        <taxon>Tracheophyta</taxon>
        <taxon>Spermatophyta</taxon>
        <taxon>Magnoliopsida</taxon>
        <taxon>Liliopsida</taxon>
        <taxon>Poales</taxon>
        <taxon>Poaceae</taxon>
        <taxon>PACMAD clade</taxon>
        <taxon>Panicoideae</taxon>
        <taxon>Andropogonodae</taxon>
        <taxon>Paspaleae</taxon>
        <taxon>Paspalinae</taxon>
        <taxon>Paspalum</taxon>
    </lineage>
</organism>
<dbReference type="OrthoDB" id="690940at2759"/>
<feature type="domain" description="KIB1-4 beta-propeller" evidence="2">
    <location>
        <begin position="100"/>
        <end position="314"/>
    </location>
</feature>
<keyword evidence="4" id="KW-1185">Reference proteome</keyword>
<evidence type="ECO:0000313" key="4">
    <source>
        <dbReference type="Proteomes" id="UP001164776"/>
    </source>
</evidence>
<feature type="non-terminal residue" evidence="3">
    <location>
        <position position="389"/>
    </location>
</feature>
<feature type="region of interest" description="Disordered" evidence="1">
    <location>
        <begin position="1"/>
        <end position="28"/>
    </location>
</feature>
<dbReference type="InterPro" id="IPR005174">
    <property type="entry name" value="KIB1-4_b-propeller"/>
</dbReference>
<gene>
    <name evidence="3" type="ORF">BS78_K254200</name>
</gene>
<evidence type="ECO:0000256" key="1">
    <source>
        <dbReference type="SAM" id="MobiDB-lite"/>
    </source>
</evidence>
<dbReference type="PANTHER" id="PTHR33110:SF108">
    <property type="entry name" value="OS11G0154200 PROTEIN"/>
    <property type="match status" value="1"/>
</dbReference>
<feature type="compositionally biased region" description="Basic residues" evidence="1">
    <location>
        <begin position="1"/>
        <end position="10"/>
    </location>
</feature>
<reference evidence="3 4" key="1">
    <citation type="submission" date="2022-10" db="EMBL/GenBank/DDBJ databases">
        <title>WGS assembly of Paspalum vaginatum 540-79.</title>
        <authorList>
            <person name="Sun G."/>
            <person name="Wase N."/>
            <person name="Shu S."/>
            <person name="Jenkins J."/>
            <person name="Zhou B."/>
            <person name="Torres-Rodriguez J."/>
            <person name="Chen C."/>
            <person name="Sandor L."/>
            <person name="Plott C."/>
            <person name="Yoshinga Y."/>
            <person name="Daum C."/>
            <person name="Qi P."/>
            <person name="Barry K."/>
            <person name="Lipzen A."/>
            <person name="Berry L."/>
            <person name="Pedersen C."/>
            <person name="Gottilla T."/>
            <person name="Foltz A."/>
            <person name="Yu H."/>
            <person name="O'Malley R."/>
            <person name="Zhang C."/>
            <person name="Devos K."/>
            <person name="Sigmon B."/>
            <person name="Yu B."/>
            <person name="Obata T."/>
            <person name="Schmutz J."/>
            <person name="Schnable J."/>
        </authorList>
    </citation>
    <scope>NUCLEOTIDE SEQUENCE [LARGE SCALE GENOMIC DNA]</scope>
    <source>
        <strain evidence="4">cv. 540-79</strain>
    </source>
</reference>
<name>A0A9W7XAH3_9POAL</name>
<dbReference type="PANTHER" id="PTHR33110">
    <property type="entry name" value="F-BOX/KELCH-REPEAT PROTEIN-RELATED"/>
    <property type="match status" value="1"/>
</dbReference>
<dbReference type="EMBL" id="MU629733">
    <property type="protein sequence ID" value="KAJ1255366.1"/>
    <property type="molecule type" value="Genomic_DNA"/>
</dbReference>
<sequence>MDQRPRKRPDRCRMDWPRKRRRRPSPWSDLPSELCGLILRCLRCHIDRLRFRCERALLPPALPLVCTAGDHSFLSVPGGDLRRFSGELVDALHLRGVFSRPAACFDGWLMYWRHDSSYIRCTGLLVNPVSGAAMELPLRLADGAQIDTYPLRKLIVRSSPPEPDLFAAIFVVFQSCSVTFYCPGAPSWSSRAPLPSDGCGRTPYVDIAFYHGKLYALTADDGLFILAEASAGTAAPTAPHHVVIERAINAATINRENKVLTTRQYLVVSRASSSKDTSGIKVEVFEADLSVGRWTEVSSLDSGEALFVRRGYSKANCVYVLGHDLFGHCYYDMPSYGFCDLRSGEFSARRENLRIISYEHLMIDEERNKVASTVEVETYYVKYINCMCS</sequence>
<dbReference type="Pfam" id="PF03478">
    <property type="entry name" value="Beta-prop_KIB1-4"/>
    <property type="match status" value="1"/>
</dbReference>
<comment type="caution">
    <text evidence="3">The sequence shown here is derived from an EMBL/GenBank/DDBJ whole genome shotgun (WGS) entry which is preliminary data.</text>
</comment>
<accession>A0A9W7XAH3</accession>